<feature type="compositionally biased region" description="Low complexity" evidence="1">
    <location>
        <begin position="88"/>
        <end position="102"/>
    </location>
</feature>
<gene>
    <name evidence="2" type="ORF">M4438_36370</name>
</gene>
<sequence>RLHLLPTAVNVGLEEPDLGPEEIIAEAEERQDAANAGRRAKLTRVPTQTGGQEEPEEVDAEAAPSALGPDAGAEVAKPRNPLQPAAPAPETAAEAVPAGATPSRPAVESNTIRTALDGIRGLLAEVRAGKEIARYDRGSLRLALRELSTYLDDSAVDGGADHDVAITEGSEAA</sequence>
<feature type="compositionally biased region" description="Acidic residues" evidence="1">
    <location>
        <begin position="14"/>
        <end position="26"/>
    </location>
</feature>
<name>A0ABT0P5A6_9ACTN</name>
<comment type="caution">
    <text evidence="2">The sequence shown here is derived from an EMBL/GenBank/DDBJ whole genome shotgun (WGS) entry which is preliminary data.</text>
</comment>
<protein>
    <recommendedName>
        <fullName evidence="4">Histidine kinase</fullName>
    </recommendedName>
</protein>
<evidence type="ECO:0008006" key="4">
    <source>
        <dbReference type="Google" id="ProtNLM"/>
    </source>
</evidence>
<proteinExistence type="predicted"/>
<evidence type="ECO:0000256" key="1">
    <source>
        <dbReference type="SAM" id="MobiDB-lite"/>
    </source>
</evidence>
<feature type="region of interest" description="Disordered" evidence="1">
    <location>
        <begin position="154"/>
        <end position="173"/>
    </location>
</feature>
<accession>A0ABT0P5A6</accession>
<dbReference type="EMBL" id="JAMCCK010000099">
    <property type="protein sequence ID" value="MCL3998910.1"/>
    <property type="molecule type" value="Genomic_DNA"/>
</dbReference>
<evidence type="ECO:0000313" key="3">
    <source>
        <dbReference type="Proteomes" id="UP001202052"/>
    </source>
</evidence>
<dbReference type="Proteomes" id="UP001202052">
    <property type="component" value="Unassembled WGS sequence"/>
</dbReference>
<keyword evidence="3" id="KW-1185">Reference proteome</keyword>
<evidence type="ECO:0000313" key="2">
    <source>
        <dbReference type="EMBL" id="MCL3998910.1"/>
    </source>
</evidence>
<organism evidence="2 3">
    <name type="scientific">Streptomyces lavenduligriseus</name>
    <dbReference type="NCBI Taxonomy" id="67315"/>
    <lineage>
        <taxon>Bacteria</taxon>
        <taxon>Bacillati</taxon>
        <taxon>Actinomycetota</taxon>
        <taxon>Actinomycetes</taxon>
        <taxon>Kitasatosporales</taxon>
        <taxon>Streptomycetaceae</taxon>
        <taxon>Streptomyces</taxon>
    </lineage>
</organism>
<feature type="region of interest" description="Disordered" evidence="1">
    <location>
        <begin position="1"/>
        <end position="110"/>
    </location>
</feature>
<feature type="non-terminal residue" evidence="2">
    <location>
        <position position="1"/>
    </location>
</feature>
<reference evidence="2 3" key="1">
    <citation type="submission" date="2022-05" db="EMBL/GenBank/DDBJ databases">
        <title>Genome Resource of Streptomyces lavenduligriseus GA1-1, a Strain with Broad-Spectrum Antifungal Activity against Phytopathogenic Fungi.</title>
        <authorList>
            <person name="Qi D."/>
        </authorList>
    </citation>
    <scope>NUCLEOTIDE SEQUENCE [LARGE SCALE GENOMIC DNA]</scope>
    <source>
        <strain evidence="2 3">GA1-1</strain>
    </source>
</reference>